<feature type="domain" description="C2H2-type" evidence="12">
    <location>
        <begin position="775"/>
        <end position="802"/>
    </location>
</feature>
<dbReference type="PANTHER" id="PTHR24388">
    <property type="entry name" value="ZINC FINGER PROTEIN"/>
    <property type="match status" value="1"/>
</dbReference>
<keyword evidence="7" id="KW-0539">Nucleus</keyword>
<name>A0AAW0T8U4_SCYPA</name>
<feature type="domain" description="BTB" evidence="11">
    <location>
        <begin position="66"/>
        <end position="124"/>
    </location>
</feature>
<keyword evidence="5 9" id="KW-0863">Zinc-finger</keyword>
<evidence type="ECO:0000256" key="5">
    <source>
        <dbReference type="ARBA" id="ARBA00022771"/>
    </source>
</evidence>
<dbReference type="SUPFAM" id="SSF54695">
    <property type="entry name" value="POZ domain"/>
    <property type="match status" value="1"/>
</dbReference>
<keyword evidence="4" id="KW-0677">Repeat</keyword>
<evidence type="ECO:0000256" key="3">
    <source>
        <dbReference type="ARBA" id="ARBA00022723"/>
    </source>
</evidence>
<dbReference type="SMART" id="SM00225">
    <property type="entry name" value="BTB"/>
    <property type="match status" value="1"/>
</dbReference>
<dbReference type="PROSITE" id="PS50097">
    <property type="entry name" value="BTB"/>
    <property type="match status" value="1"/>
</dbReference>
<dbReference type="SUPFAM" id="SSF57667">
    <property type="entry name" value="beta-beta-alpha zinc fingers"/>
    <property type="match status" value="5"/>
</dbReference>
<comment type="caution">
    <text evidence="13">The sequence shown here is derived from an EMBL/GenBank/DDBJ whole genome shotgun (WGS) entry which is preliminary data.</text>
</comment>
<evidence type="ECO:0008006" key="15">
    <source>
        <dbReference type="Google" id="ProtNLM"/>
    </source>
</evidence>
<sequence length="1078" mass="119607">MKHLTWSSHNRVIWEVASKLLEDGVQVDVYLHTSVRGANSVEGQGSTITSRQTTRRKNSHKDSISFPAHKLILGAASPFLRKVLNEHYLEHRDACVDITIPHVVPEALHCILNFLYCGSTGVPPGIRESVLEAANLLQIKDFTDYYPSSMKLEGLFEQENTISQGKVIEPQMKTAESPHQRKGRKRNRFSDKQSVHSQVSKAAVQVKEEARAEQGSGSVGGVGGGRRRRKIKSRYSADIYEVNLPKMRKWKRRKLPGLLKIEKEAPVQCPAKIQQSDVSHKPQKHAVPSLTSLIIETDEKCENELTNDNDTTKNPFPVPSSPPPPPPTSLTPLIDSSSFTGKENRSPTSQLPLALASSSSTVIMPPIFAADQPFLSDAATKSEALAKISCPSAIVQEDSVDINERPLEPSTMGIGSPSPPSLLSEVKRLPMMSPSSSLASFPLKQVTSLTHHHKISEPLHEDKIEEEEQEDGLFKFQALLKGCEDFPDEVCPVPQPSQGGRGGSSAEKYQPGRGSVDINQWISEEIQSCIIPTTSDCNKESNQCGASVEESKMEDTVEEITMENKTLDSVGGKSKSEVECEHCGKKFSDQRSCQSHIRGVHDEARQMCRYCGKMFRRRCDLYQHERRHRTANLPCKYCGKIFKVAKDLQAHIATHVGGKRFHCSHCDKELTSYRNLRNHIASIHQKERPFACQECKKTYSKASSLQVHMRSVHTGERPFECSVCDKTFCNAALLKNHQVVHTGEKKYCCKVCGRPFSQYSNMVSHQRIHTNSRPFLCHICSEDFKTKEALLKHKWVHTGLRPLRCRHCFREFRIKERYERHMLKCHDEVTSLPEIYFEVPDDVVKEESSNSPYCDIKVIGTAGEEEHFEDTTQSQMLDDQLADGGSSSNLGPVVHLVSSMAEQEVASGEAGHVQLSYPLLTSATSLEEGSSITLGSIAGQISCDGHVEPIDVGCLLNSEDTPSGDALIISREGKAEVLPATIHDSAVADCEEVVILTKVSEDTGEISQPQSTIKIWIPSDERSELEQQDGEGSSRGDILIVSNPTFAETSQTQQVLDPEISPQAVHTMILEGSNSSLQ</sequence>
<evidence type="ECO:0000256" key="7">
    <source>
        <dbReference type="ARBA" id="ARBA00023242"/>
    </source>
</evidence>
<dbReference type="GO" id="GO:0008270">
    <property type="term" value="F:zinc ion binding"/>
    <property type="evidence" value="ECO:0007669"/>
    <property type="project" value="UniProtKB-KW"/>
</dbReference>
<feature type="domain" description="C2H2-type" evidence="12">
    <location>
        <begin position="661"/>
        <end position="689"/>
    </location>
</feature>
<dbReference type="InterPro" id="IPR050527">
    <property type="entry name" value="Snail/Krueppel_Znf"/>
</dbReference>
<proteinExistence type="inferred from homology"/>
<keyword evidence="14" id="KW-1185">Reference proteome</keyword>
<dbReference type="AlphaFoldDB" id="A0AAW0T8U4"/>
<dbReference type="CDD" id="cd18186">
    <property type="entry name" value="BTB_POZ_ZBTB_KLHL-like"/>
    <property type="match status" value="1"/>
</dbReference>
<dbReference type="PROSITE" id="PS00028">
    <property type="entry name" value="ZINC_FINGER_C2H2_1"/>
    <property type="match status" value="9"/>
</dbReference>
<feature type="domain" description="C2H2-type" evidence="12">
    <location>
        <begin position="747"/>
        <end position="774"/>
    </location>
</feature>
<dbReference type="PROSITE" id="PS50157">
    <property type="entry name" value="ZINC_FINGER_C2H2_2"/>
    <property type="match status" value="8"/>
</dbReference>
<dbReference type="InterPro" id="IPR036236">
    <property type="entry name" value="Znf_C2H2_sf"/>
</dbReference>
<feature type="region of interest" description="Disordered" evidence="10">
    <location>
        <begin position="304"/>
        <end position="350"/>
    </location>
</feature>
<dbReference type="InterPro" id="IPR013087">
    <property type="entry name" value="Znf_C2H2_type"/>
</dbReference>
<feature type="domain" description="C2H2-type" evidence="12">
    <location>
        <begin position="578"/>
        <end position="606"/>
    </location>
</feature>
<evidence type="ECO:0000256" key="10">
    <source>
        <dbReference type="SAM" id="MobiDB-lite"/>
    </source>
</evidence>
<dbReference type="EMBL" id="JARAKH010000038">
    <property type="protein sequence ID" value="KAK8383340.1"/>
    <property type="molecule type" value="Genomic_DNA"/>
</dbReference>
<dbReference type="FunFam" id="3.30.160.60:FF:000151">
    <property type="entry name" value="Zinc finger and SCAN domain-containing 21"/>
    <property type="match status" value="1"/>
</dbReference>
<dbReference type="InterPro" id="IPR011333">
    <property type="entry name" value="SKP1/BTB/POZ_sf"/>
</dbReference>
<dbReference type="SMART" id="SM00355">
    <property type="entry name" value="ZnF_C2H2"/>
    <property type="match status" value="9"/>
</dbReference>
<reference evidence="13 14" key="1">
    <citation type="submission" date="2023-03" db="EMBL/GenBank/DDBJ databases">
        <title>High-quality genome of Scylla paramamosain provides insights in environmental adaptation.</title>
        <authorList>
            <person name="Zhang L."/>
        </authorList>
    </citation>
    <scope>NUCLEOTIDE SEQUENCE [LARGE SCALE GENOMIC DNA]</scope>
    <source>
        <strain evidence="13">LZ_2023a</strain>
        <tissue evidence="13">Muscle</tissue>
    </source>
</reference>
<evidence type="ECO:0000256" key="1">
    <source>
        <dbReference type="ARBA" id="ARBA00004123"/>
    </source>
</evidence>
<dbReference type="Pfam" id="PF00651">
    <property type="entry name" value="BTB"/>
    <property type="match status" value="1"/>
</dbReference>
<dbReference type="Gene3D" id="3.30.160.60">
    <property type="entry name" value="Classic Zinc Finger"/>
    <property type="match status" value="6"/>
</dbReference>
<feature type="compositionally biased region" description="Polar residues" evidence="10">
    <location>
        <begin position="41"/>
        <end position="52"/>
    </location>
</feature>
<evidence type="ECO:0000256" key="2">
    <source>
        <dbReference type="ARBA" id="ARBA00006991"/>
    </source>
</evidence>
<feature type="domain" description="C2H2-type" evidence="12">
    <location>
        <begin position="690"/>
        <end position="718"/>
    </location>
</feature>
<evidence type="ECO:0000256" key="4">
    <source>
        <dbReference type="ARBA" id="ARBA00022737"/>
    </source>
</evidence>
<evidence type="ECO:0000259" key="11">
    <source>
        <dbReference type="PROSITE" id="PS50097"/>
    </source>
</evidence>
<evidence type="ECO:0000256" key="6">
    <source>
        <dbReference type="ARBA" id="ARBA00022833"/>
    </source>
</evidence>
<feature type="domain" description="C2H2-type" evidence="12">
    <location>
        <begin position="719"/>
        <end position="746"/>
    </location>
</feature>
<evidence type="ECO:0000313" key="14">
    <source>
        <dbReference type="Proteomes" id="UP001487740"/>
    </source>
</evidence>
<feature type="region of interest" description="Disordered" evidence="10">
    <location>
        <begin position="493"/>
        <end position="513"/>
    </location>
</feature>
<evidence type="ECO:0000256" key="9">
    <source>
        <dbReference type="PROSITE-ProRule" id="PRU00042"/>
    </source>
</evidence>
<dbReference type="GO" id="GO:0000978">
    <property type="term" value="F:RNA polymerase II cis-regulatory region sequence-specific DNA binding"/>
    <property type="evidence" value="ECO:0007669"/>
    <property type="project" value="TreeGrafter"/>
</dbReference>
<dbReference type="PANTHER" id="PTHR24388:SF54">
    <property type="entry name" value="PROTEIN ESCARGOT"/>
    <property type="match status" value="1"/>
</dbReference>
<organism evidence="13 14">
    <name type="scientific">Scylla paramamosain</name>
    <name type="common">Mud crab</name>
    <dbReference type="NCBI Taxonomy" id="85552"/>
    <lineage>
        <taxon>Eukaryota</taxon>
        <taxon>Metazoa</taxon>
        <taxon>Ecdysozoa</taxon>
        <taxon>Arthropoda</taxon>
        <taxon>Crustacea</taxon>
        <taxon>Multicrustacea</taxon>
        <taxon>Malacostraca</taxon>
        <taxon>Eumalacostraca</taxon>
        <taxon>Eucarida</taxon>
        <taxon>Decapoda</taxon>
        <taxon>Pleocyemata</taxon>
        <taxon>Brachyura</taxon>
        <taxon>Eubrachyura</taxon>
        <taxon>Portunoidea</taxon>
        <taxon>Portunidae</taxon>
        <taxon>Portuninae</taxon>
        <taxon>Scylla</taxon>
    </lineage>
</organism>
<dbReference type="Proteomes" id="UP001487740">
    <property type="component" value="Unassembled WGS sequence"/>
</dbReference>
<protein>
    <recommendedName>
        <fullName evidence="15">Myoneurin</fullName>
    </recommendedName>
</protein>
<dbReference type="Gene3D" id="3.30.710.10">
    <property type="entry name" value="Potassium Channel Kv1.1, Chain A"/>
    <property type="match status" value="1"/>
</dbReference>
<accession>A0AAW0T8U4</accession>
<dbReference type="Pfam" id="PF00096">
    <property type="entry name" value="zf-C2H2"/>
    <property type="match status" value="4"/>
</dbReference>
<feature type="compositionally biased region" description="Pro residues" evidence="10">
    <location>
        <begin position="316"/>
        <end position="329"/>
    </location>
</feature>
<comment type="subcellular location">
    <subcellularLocation>
        <location evidence="1">Nucleus</location>
    </subcellularLocation>
</comment>
<feature type="domain" description="C2H2-type" evidence="12">
    <location>
        <begin position="606"/>
        <end position="628"/>
    </location>
</feature>
<evidence type="ECO:0000259" key="12">
    <source>
        <dbReference type="PROSITE" id="PS50157"/>
    </source>
</evidence>
<feature type="region of interest" description="Disordered" evidence="10">
    <location>
        <begin position="40"/>
        <end position="62"/>
    </location>
</feature>
<dbReference type="InterPro" id="IPR000210">
    <property type="entry name" value="BTB/POZ_dom"/>
</dbReference>
<dbReference type="FunFam" id="3.30.160.60:FF:000358">
    <property type="entry name" value="zinc finger protein 24"/>
    <property type="match status" value="1"/>
</dbReference>
<gene>
    <name evidence="13" type="ORF">O3P69_011663</name>
</gene>
<comment type="similarity">
    <text evidence="8">Belongs to the snail C2H2-type zinc-finger protein family.</text>
</comment>
<keyword evidence="6" id="KW-0862">Zinc</keyword>
<feature type="region of interest" description="Disordered" evidence="10">
    <location>
        <begin position="166"/>
        <end position="228"/>
    </location>
</feature>
<feature type="domain" description="C2H2-type" evidence="12">
    <location>
        <begin position="633"/>
        <end position="660"/>
    </location>
</feature>
<dbReference type="GO" id="GO:0000981">
    <property type="term" value="F:DNA-binding transcription factor activity, RNA polymerase II-specific"/>
    <property type="evidence" value="ECO:0007669"/>
    <property type="project" value="TreeGrafter"/>
</dbReference>
<comment type="similarity">
    <text evidence="2">Belongs to the krueppel C2H2-type zinc-finger protein family.</text>
</comment>
<evidence type="ECO:0000313" key="13">
    <source>
        <dbReference type="EMBL" id="KAK8383340.1"/>
    </source>
</evidence>
<keyword evidence="3" id="KW-0479">Metal-binding</keyword>
<evidence type="ECO:0000256" key="8">
    <source>
        <dbReference type="ARBA" id="ARBA00037948"/>
    </source>
</evidence>
<dbReference type="FunFam" id="3.30.160.60:FF:000534">
    <property type="entry name" value="zinc finger protein 674"/>
    <property type="match status" value="1"/>
</dbReference>